<keyword evidence="3" id="KW-1185">Reference proteome</keyword>
<comment type="caution">
    <text evidence="2">The sequence shown here is derived from an EMBL/GenBank/DDBJ whole genome shotgun (WGS) entry which is preliminary data.</text>
</comment>
<feature type="domain" description="UspA" evidence="1">
    <location>
        <begin position="157"/>
        <end position="278"/>
    </location>
</feature>
<evidence type="ECO:0000313" key="3">
    <source>
        <dbReference type="Proteomes" id="UP000199468"/>
    </source>
</evidence>
<reference evidence="2 3" key="1">
    <citation type="submission" date="2016-10" db="EMBL/GenBank/DDBJ databases">
        <authorList>
            <person name="Varghese N."/>
            <person name="Submissions S."/>
        </authorList>
    </citation>
    <scope>NUCLEOTIDE SEQUENCE [LARGE SCALE GENOMIC DNA]</scope>
    <source>
        <strain evidence="2 3">DSM 26672</strain>
    </source>
</reference>
<proteinExistence type="predicted"/>
<dbReference type="Proteomes" id="UP000199468">
    <property type="component" value="Unassembled WGS sequence"/>
</dbReference>
<name>A0ABY0PA28_9HYPH</name>
<dbReference type="EMBL" id="FNBZ01000017">
    <property type="protein sequence ID" value="SDH80335.1"/>
    <property type="molecule type" value="Genomic_DNA"/>
</dbReference>
<sequence>MIDGVKNVLVTIPQEGRDEDASAFGYGLSLARHADAHLTVQAPAGRFHVPYSVLNAFAQKIVSAENRRIATLAEHFADVAKAEADFAGVVCTVESPQLYYQDLLNRFIAQARVHDIAVLNAEPAATQMYWDLIEACLFGSGRPVLVVPPGRNDFACERIIIAWDGSANASRAVADAMPFLKAAKTVAVVSVMGEKDLSTSVPGTDLAPHLARHGIDVTVSDTTVGLKETVADAIQREAAGFRASMIVSGAFRHSRLREWILGGVTRSLLESCSLPLVMSH</sequence>
<dbReference type="RefSeq" id="WP_091863057.1">
    <property type="nucleotide sequence ID" value="NZ_FNBZ01000017.1"/>
</dbReference>
<dbReference type="Pfam" id="PF00582">
    <property type="entry name" value="Usp"/>
    <property type="match status" value="1"/>
</dbReference>
<dbReference type="Gene3D" id="3.40.50.12370">
    <property type="match status" value="1"/>
</dbReference>
<organism evidence="2 3">
    <name type="scientific">Bosea robiniae</name>
    <dbReference type="NCBI Taxonomy" id="1036780"/>
    <lineage>
        <taxon>Bacteria</taxon>
        <taxon>Pseudomonadati</taxon>
        <taxon>Pseudomonadota</taxon>
        <taxon>Alphaproteobacteria</taxon>
        <taxon>Hyphomicrobiales</taxon>
        <taxon>Boseaceae</taxon>
        <taxon>Bosea</taxon>
    </lineage>
</organism>
<gene>
    <name evidence="2" type="ORF">SAMN05421844_1172</name>
</gene>
<protein>
    <submittedName>
        <fullName evidence="2">Universal stress protein family protein</fullName>
    </submittedName>
</protein>
<evidence type="ECO:0000313" key="2">
    <source>
        <dbReference type="EMBL" id="SDH80335.1"/>
    </source>
</evidence>
<dbReference type="CDD" id="cd00293">
    <property type="entry name" value="USP-like"/>
    <property type="match status" value="1"/>
</dbReference>
<dbReference type="InterPro" id="IPR006016">
    <property type="entry name" value="UspA"/>
</dbReference>
<dbReference type="SUPFAM" id="SSF52402">
    <property type="entry name" value="Adenine nucleotide alpha hydrolases-like"/>
    <property type="match status" value="1"/>
</dbReference>
<evidence type="ECO:0000259" key="1">
    <source>
        <dbReference type="Pfam" id="PF00582"/>
    </source>
</evidence>
<accession>A0ABY0PA28</accession>